<evidence type="ECO:0000256" key="1">
    <source>
        <dbReference type="SAM" id="Phobius"/>
    </source>
</evidence>
<accession>A0A0E9WRG4</accession>
<feature type="transmembrane region" description="Helical" evidence="1">
    <location>
        <begin position="24"/>
        <end position="47"/>
    </location>
</feature>
<keyword evidence="1" id="KW-0472">Membrane</keyword>
<proteinExistence type="predicted"/>
<evidence type="ECO:0000313" key="2">
    <source>
        <dbReference type="EMBL" id="JAH93014.1"/>
    </source>
</evidence>
<reference evidence="2" key="1">
    <citation type="submission" date="2014-11" db="EMBL/GenBank/DDBJ databases">
        <authorList>
            <person name="Amaro Gonzalez C."/>
        </authorList>
    </citation>
    <scope>NUCLEOTIDE SEQUENCE</scope>
</reference>
<reference evidence="2" key="2">
    <citation type="journal article" date="2015" name="Fish Shellfish Immunol.">
        <title>Early steps in the European eel (Anguilla anguilla)-Vibrio vulnificus interaction in the gills: Role of the RtxA13 toxin.</title>
        <authorList>
            <person name="Callol A."/>
            <person name="Pajuelo D."/>
            <person name="Ebbesson L."/>
            <person name="Teles M."/>
            <person name="MacKenzie S."/>
            <person name="Amaro C."/>
        </authorList>
    </citation>
    <scope>NUCLEOTIDE SEQUENCE</scope>
</reference>
<dbReference type="AlphaFoldDB" id="A0A0E9WRG4"/>
<feature type="transmembrane region" description="Helical" evidence="1">
    <location>
        <begin position="53"/>
        <end position="78"/>
    </location>
</feature>
<keyword evidence="1" id="KW-0812">Transmembrane</keyword>
<dbReference type="EMBL" id="GBXM01015563">
    <property type="protein sequence ID" value="JAH93014.1"/>
    <property type="molecule type" value="Transcribed_RNA"/>
</dbReference>
<organism evidence="2">
    <name type="scientific">Anguilla anguilla</name>
    <name type="common">European freshwater eel</name>
    <name type="synonym">Muraena anguilla</name>
    <dbReference type="NCBI Taxonomy" id="7936"/>
    <lineage>
        <taxon>Eukaryota</taxon>
        <taxon>Metazoa</taxon>
        <taxon>Chordata</taxon>
        <taxon>Craniata</taxon>
        <taxon>Vertebrata</taxon>
        <taxon>Euteleostomi</taxon>
        <taxon>Actinopterygii</taxon>
        <taxon>Neopterygii</taxon>
        <taxon>Teleostei</taxon>
        <taxon>Anguilliformes</taxon>
        <taxon>Anguillidae</taxon>
        <taxon>Anguilla</taxon>
    </lineage>
</organism>
<sequence>MHSRVVRFFITMCMNSRALAQCKIIIYNCSFHLLVELSGISHFFLFSECWYCFAFSCFSCKVCIFALFFTICCFSCVIMRYPLFPVESFSFGTVTVPHTFN</sequence>
<protein>
    <submittedName>
        <fullName evidence="2">Uncharacterized protein</fullName>
    </submittedName>
</protein>
<keyword evidence="1" id="KW-1133">Transmembrane helix</keyword>
<name>A0A0E9WRG4_ANGAN</name>